<dbReference type="EMBL" id="AZXY01000007">
    <property type="protein sequence ID" value="KSZ57908.1"/>
    <property type="molecule type" value="Genomic_DNA"/>
</dbReference>
<dbReference type="PIRSF" id="PIRSF005859">
    <property type="entry name" value="PBR"/>
    <property type="match status" value="1"/>
</dbReference>
<gene>
    <name evidence="7" type="ORF">Z045_15195</name>
</gene>
<dbReference type="CDD" id="cd15904">
    <property type="entry name" value="TSPO_MBR"/>
    <property type="match status" value="1"/>
</dbReference>
<evidence type="ECO:0000256" key="2">
    <source>
        <dbReference type="ARBA" id="ARBA00007524"/>
    </source>
</evidence>
<keyword evidence="5 6" id="KW-0472">Membrane</keyword>
<evidence type="ECO:0000256" key="6">
    <source>
        <dbReference type="SAM" id="Phobius"/>
    </source>
</evidence>
<dbReference type="GO" id="GO:0033013">
    <property type="term" value="P:tetrapyrrole metabolic process"/>
    <property type="evidence" value="ECO:0007669"/>
    <property type="project" value="UniProtKB-ARBA"/>
</dbReference>
<sequence>MRLSTVLATAAATTTTAIVGSIASQDTNSRWYRKLRKPGFQPPAAAFPIVWTALYADIAVTSAVAIDEYTDADDYAGRRNYIAALATNLVLNASWSWVFFKWHRLMPATVVAALLAASTADLTRRTAEANPAAGAALAPYSAWTAFATLLTGRITQLNR</sequence>
<dbReference type="PANTHER" id="PTHR10057">
    <property type="entry name" value="PERIPHERAL-TYPE BENZODIAZEPINE RECEPTOR"/>
    <property type="match status" value="1"/>
</dbReference>
<name>A0A0V9UIS4_9NOCA</name>
<comment type="similarity">
    <text evidence="2">Belongs to the TspO/BZRP family.</text>
</comment>
<proteinExistence type="inferred from homology"/>
<evidence type="ECO:0000313" key="7">
    <source>
        <dbReference type="EMBL" id="KSZ57908.1"/>
    </source>
</evidence>
<accession>A0A0V9UIS4</accession>
<reference evidence="8" key="1">
    <citation type="submission" date="2015-01" db="EMBL/GenBank/DDBJ databases">
        <title>Draft genome sequence of Rhodococcus pyridinivorans strain KG-16, a hydrocarbon-degrading bacterium.</title>
        <authorList>
            <person name="Aggarwal R.K."/>
            <person name="Dawar C."/>
        </authorList>
    </citation>
    <scope>NUCLEOTIDE SEQUENCE [LARGE SCALE GENOMIC DNA]</scope>
    <source>
        <strain evidence="8">KG-16</strain>
    </source>
</reference>
<feature type="transmembrane region" description="Helical" evidence="6">
    <location>
        <begin position="47"/>
        <end position="69"/>
    </location>
</feature>
<dbReference type="Pfam" id="PF03073">
    <property type="entry name" value="TspO_MBR"/>
    <property type="match status" value="1"/>
</dbReference>
<evidence type="ECO:0000256" key="5">
    <source>
        <dbReference type="ARBA" id="ARBA00023136"/>
    </source>
</evidence>
<dbReference type="RefSeq" id="WP_060652595.1">
    <property type="nucleotide sequence ID" value="NZ_AZXY01000007.1"/>
</dbReference>
<comment type="subcellular location">
    <subcellularLocation>
        <location evidence="1">Membrane</location>
        <topology evidence="1">Multi-pass membrane protein</topology>
    </subcellularLocation>
</comment>
<dbReference type="PANTHER" id="PTHR10057:SF0">
    <property type="entry name" value="TRANSLOCATOR PROTEIN"/>
    <property type="match status" value="1"/>
</dbReference>
<organism evidence="7 8">
    <name type="scientific">Rhodococcus pyridinivorans KG-16</name>
    <dbReference type="NCBI Taxonomy" id="1441730"/>
    <lineage>
        <taxon>Bacteria</taxon>
        <taxon>Bacillati</taxon>
        <taxon>Actinomycetota</taxon>
        <taxon>Actinomycetes</taxon>
        <taxon>Mycobacteriales</taxon>
        <taxon>Nocardiaceae</taxon>
        <taxon>Rhodococcus</taxon>
    </lineage>
</organism>
<dbReference type="AlphaFoldDB" id="A0A0V9UIS4"/>
<evidence type="ECO:0000256" key="3">
    <source>
        <dbReference type="ARBA" id="ARBA00022692"/>
    </source>
</evidence>
<dbReference type="InterPro" id="IPR038330">
    <property type="entry name" value="TspO/MBR-related_sf"/>
</dbReference>
<comment type="caution">
    <text evidence="7">The sequence shown here is derived from an EMBL/GenBank/DDBJ whole genome shotgun (WGS) entry which is preliminary data.</text>
</comment>
<dbReference type="Proteomes" id="UP000053060">
    <property type="component" value="Unassembled WGS sequence"/>
</dbReference>
<dbReference type="InterPro" id="IPR004307">
    <property type="entry name" value="TspO_MBR"/>
</dbReference>
<keyword evidence="4 6" id="KW-1133">Transmembrane helix</keyword>
<dbReference type="PATRIC" id="fig|1441730.3.peg.3161"/>
<dbReference type="FunFam" id="1.20.1260.100:FF:000001">
    <property type="entry name" value="translocator protein 2"/>
    <property type="match status" value="1"/>
</dbReference>
<reference evidence="7 8" key="2">
    <citation type="journal article" date="2016" name="Genome Announc.">
        <title>Draft Genome Sequence of a Versatile Hydrocarbon-Degrading Bacterium, Rhodococcus pyridinivorans Strain KG-16, Collected from Oil Fields in India.</title>
        <authorList>
            <person name="Aggarwal R.K."/>
            <person name="Dawar C."/>
            <person name="Phanindranath R."/>
            <person name="Mutnuri L."/>
            <person name="Dayal A.M."/>
        </authorList>
    </citation>
    <scope>NUCLEOTIDE SEQUENCE [LARGE SCALE GENOMIC DNA]</scope>
    <source>
        <strain evidence="7 8">KG-16</strain>
    </source>
</reference>
<protein>
    <submittedName>
        <fullName evidence="7">TspO and MBR s</fullName>
    </submittedName>
</protein>
<dbReference type="GO" id="GO:0016020">
    <property type="term" value="C:membrane"/>
    <property type="evidence" value="ECO:0007669"/>
    <property type="project" value="UniProtKB-SubCell"/>
</dbReference>
<keyword evidence="3 6" id="KW-0812">Transmembrane</keyword>
<evidence type="ECO:0000313" key="8">
    <source>
        <dbReference type="Proteomes" id="UP000053060"/>
    </source>
</evidence>
<feature type="transmembrane region" description="Helical" evidence="6">
    <location>
        <begin position="81"/>
        <end position="99"/>
    </location>
</feature>
<dbReference type="Gene3D" id="1.20.1260.100">
    <property type="entry name" value="TspO/MBR protein"/>
    <property type="match status" value="1"/>
</dbReference>
<evidence type="ECO:0000256" key="1">
    <source>
        <dbReference type="ARBA" id="ARBA00004141"/>
    </source>
</evidence>
<evidence type="ECO:0000256" key="4">
    <source>
        <dbReference type="ARBA" id="ARBA00022989"/>
    </source>
</evidence>